<organism evidence="10 11">
    <name type="scientific">Phytophthora megakarya</name>
    <dbReference type="NCBI Taxonomy" id="4795"/>
    <lineage>
        <taxon>Eukaryota</taxon>
        <taxon>Sar</taxon>
        <taxon>Stramenopiles</taxon>
        <taxon>Oomycota</taxon>
        <taxon>Peronosporomycetes</taxon>
        <taxon>Peronosporales</taxon>
        <taxon>Peronosporaceae</taxon>
        <taxon>Phytophthora</taxon>
    </lineage>
</organism>
<dbReference type="InterPro" id="IPR043502">
    <property type="entry name" value="DNA/RNA_pol_sf"/>
</dbReference>
<dbReference type="AlphaFoldDB" id="A0A225VLR5"/>
<dbReference type="PANTHER" id="PTHR37984">
    <property type="entry name" value="PROTEIN CBG26694"/>
    <property type="match status" value="1"/>
</dbReference>
<dbReference type="Pfam" id="PF17917">
    <property type="entry name" value="RT_RNaseH"/>
    <property type="match status" value="1"/>
</dbReference>
<dbReference type="Pfam" id="PF13456">
    <property type="entry name" value="RVT_3"/>
    <property type="match status" value="1"/>
</dbReference>
<comment type="caution">
    <text evidence="10">The sequence shown here is derived from an EMBL/GenBank/DDBJ whole genome shotgun (WGS) entry which is preliminary data.</text>
</comment>
<dbReference type="GO" id="GO:0003676">
    <property type="term" value="F:nucleic acid binding"/>
    <property type="evidence" value="ECO:0007669"/>
    <property type="project" value="InterPro"/>
</dbReference>
<feature type="domain" description="RNase H type-1" evidence="8">
    <location>
        <begin position="521"/>
        <end position="600"/>
    </location>
</feature>
<keyword evidence="5" id="KW-0378">Hydrolase</keyword>
<gene>
    <name evidence="10" type="ORF">PHMEG_00022437</name>
</gene>
<evidence type="ECO:0000259" key="8">
    <source>
        <dbReference type="Pfam" id="PF13456"/>
    </source>
</evidence>
<proteinExistence type="predicted"/>
<dbReference type="InterPro" id="IPR000477">
    <property type="entry name" value="RT_dom"/>
</dbReference>
<dbReference type="InterPro" id="IPR041373">
    <property type="entry name" value="RT_RNaseH"/>
</dbReference>
<dbReference type="InterPro" id="IPR043128">
    <property type="entry name" value="Rev_trsase/Diguanyl_cyclase"/>
</dbReference>
<evidence type="ECO:0000256" key="5">
    <source>
        <dbReference type="ARBA" id="ARBA00022801"/>
    </source>
</evidence>
<dbReference type="Gene3D" id="3.10.10.10">
    <property type="entry name" value="HIV Type 1 Reverse Transcriptase, subunit A, domain 1"/>
    <property type="match status" value="1"/>
</dbReference>
<dbReference type="PANTHER" id="PTHR37984:SF5">
    <property type="entry name" value="PROTEIN NYNRIN-LIKE"/>
    <property type="match status" value="1"/>
</dbReference>
<dbReference type="OrthoDB" id="3561867at2759"/>
<dbReference type="SUPFAM" id="SSF53098">
    <property type="entry name" value="Ribonuclease H-like"/>
    <property type="match status" value="1"/>
</dbReference>
<feature type="domain" description="Reverse transcriptase RNase H-like" evidence="9">
    <location>
        <begin position="373"/>
        <end position="457"/>
    </location>
</feature>
<evidence type="ECO:0000313" key="11">
    <source>
        <dbReference type="Proteomes" id="UP000198211"/>
    </source>
</evidence>
<dbReference type="InterPro" id="IPR050951">
    <property type="entry name" value="Retrovirus_Pol_polyprotein"/>
</dbReference>
<keyword evidence="3" id="KW-0540">Nuclease</keyword>
<dbReference type="Pfam" id="PF00078">
    <property type="entry name" value="RVT_1"/>
    <property type="match status" value="1"/>
</dbReference>
<dbReference type="SUPFAM" id="SSF56672">
    <property type="entry name" value="DNA/RNA polymerases"/>
    <property type="match status" value="2"/>
</dbReference>
<feature type="domain" description="Reverse transcriptase" evidence="7">
    <location>
        <begin position="101"/>
        <end position="175"/>
    </location>
</feature>
<evidence type="ECO:0000256" key="4">
    <source>
        <dbReference type="ARBA" id="ARBA00022759"/>
    </source>
</evidence>
<sequence>MEDKTQKILSYRRRIFLGDGIAAPASARGVVCDLDVGDAMPIALRARQIASRYLVKVYELLKKILETGLFEHSGSEWSSPIVIVLKKNGEDIRMCLIKLSRYPLPLIDDLLTGFNAATWFMSLDMASGFWAIQKTGWANLISAFVCPFGHFQWIRMLFGLKNAPLVYQIVINNCLWEFVHLPPEEEAKVDRDVLEFLKLTAPDIGSTTENPQHEGSFRLPELMKEATAFRQNIPAQMGPVLGRNLNALLFRLRYWNISVSLPKSEFGKQAIPYLSHEVCAEGITATPKIAKSVQELPLPSTLNSVQSFLESLNYYNKYIEDLPVLAAVLYELDEDRVRAGHDLDRAKKAFEILKRKITSTPLLRHPDCTKPDVLGQEHEGIIQPVRFTGRVLNESEHRYHIVEKEVLGILRVLEQFRPLIHGSEIPIVIYTRYSVLKWLLKSNSADSCHLKWGLELTKWTLELRRVQRDEDGLAAILGAGITPREHLDEVAENLIPAKGRNQSTSARDVGFRLRRISKVSIRHGSSGCILWRLPGWHVLSAHGFPLDDVTVNDAEYHGLMKGLELADDRGFRGVVVVGDYRIVIQQAQGLIGCHQPNLQHGIASLSMKP</sequence>
<evidence type="ECO:0000256" key="2">
    <source>
        <dbReference type="ARBA" id="ARBA00022695"/>
    </source>
</evidence>
<dbReference type="STRING" id="4795.A0A225VLR5"/>
<keyword evidence="2" id="KW-0548">Nucleotidyltransferase</keyword>
<keyword evidence="6 10" id="KW-0695">RNA-directed DNA polymerase</keyword>
<dbReference type="Gene3D" id="3.30.70.270">
    <property type="match status" value="2"/>
</dbReference>
<dbReference type="GO" id="GO:0003964">
    <property type="term" value="F:RNA-directed DNA polymerase activity"/>
    <property type="evidence" value="ECO:0007669"/>
    <property type="project" value="UniProtKB-KW"/>
</dbReference>
<evidence type="ECO:0000256" key="6">
    <source>
        <dbReference type="ARBA" id="ARBA00022918"/>
    </source>
</evidence>
<evidence type="ECO:0000259" key="9">
    <source>
        <dbReference type="Pfam" id="PF17917"/>
    </source>
</evidence>
<evidence type="ECO:0000259" key="7">
    <source>
        <dbReference type="Pfam" id="PF00078"/>
    </source>
</evidence>
<dbReference type="GO" id="GO:0004523">
    <property type="term" value="F:RNA-DNA hybrid ribonuclease activity"/>
    <property type="evidence" value="ECO:0007669"/>
    <property type="project" value="InterPro"/>
</dbReference>
<keyword evidence="1" id="KW-0808">Transferase</keyword>
<reference evidence="11" key="1">
    <citation type="submission" date="2017-03" db="EMBL/GenBank/DDBJ databases">
        <title>Phytopthora megakarya and P. palmivora, two closely related causual agents of cacao black pod achieved similar genome size and gene model numbers by different mechanisms.</title>
        <authorList>
            <person name="Ali S."/>
            <person name="Shao J."/>
            <person name="Larry D.J."/>
            <person name="Kronmiller B."/>
            <person name="Shen D."/>
            <person name="Strem M.D."/>
            <person name="Melnick R.L."/>
            <person name="Guiltinan M.J."/>
            <person name="Tyler B.M."/>
            <person name="Meinhardt L.W."/>
            <person name="Bailey B.A."/>
        </authorList>
    </citation>
    <scope>NUCLEOTIDE SEQUENCE [LARGE SCALE GENOMIC DNA]</scope>
    <source>
        <strain evidence="11">zdho120</strain>
    </source>
</reference>
<dbReference type="Gene3D" id="3.30.420.10">
    <property type="entry name" value="Ribonuclease H-like superfamily/Ribonuclease H"/>
    <property type="match status" value="1"/>
</dbReference>
<dbReference type="CDD" id="cd01647">
    <property type="entry name" value="RT_LTR"/>
    <property type="match status" value="1"/>
</dbReference>
<evidence type="ECO:0000256" key="1">
    <source>
        <dbReference type="ARBA" id="ARBA00022679"/>
    </source>
</evidence>
<keyword evidence="11" id="KW-1185">Reference proteome</keyword>
<dbReference type="InterPro" id="IPR036397">
    <property type="entry name" value="RNaseH_sf"/>
</dbReference>
<evidence type="ECO:0000313" key="10">
    <source>
        <dbReference type="EMBL" id="OWZ05470.1"/>
    </source>
</evidence>
<name>A0A225VLR5_9STRA</name>
<dbReference type="EMBL" id="NBNE01004412">
    <property type="protein sequence ID" value="OWZ05470.1"/>
    <property type="molecule type" value="Genomic_DNA"/>
</dbReference>
<dbReference type="InterPro" id="IPR012337">
    <property type="entry name" value="RNaseH-like_sf"/>
</dbReference>
<keyword evidence="4" id="KW-0255">Endonuclease</keyword>
<dbReference type="Proteomes" id="UP000198211">
    <property type="component" value="Unassembled WGS sequence"/>
</dbReference>
<protein>
    <submittedName>
        <fullName evidence="10">Reverse transcriptase</fullName>
    </submittedName>
</protein>
<evidence type="ECO:0000256" key="3">
    <source>
        <dbReference type="ARBA" id="ARBA00022722"/>
    </source>
</evidence>
<accession>A0A225VLR5</accession>
<dbReference type="InterPro" id="IPR002156">
    <property type="entry name" value="RNaseH_domain"/>
</dbReference>